<evidence type="ECO:0000256" key="1">
    <source>
        <dbReference type="SAM" id="MobiDB-lite"/>
    </source>
</evidence>
<keyword evidence="2" id="KW-0732">Signal</keyword>
<dbReference type="PANTHER" id="PTHR24637">
    <property type="entry name" value="COLLAGEN"/>
    <property type="match status" value="1"/>
</dbReference>
<dbReference type="PANTHER" id="PTHR24637:SF417">
    <property type="entry name" value="COL_CUTICLE_N DOMAIN-CONTAINING PROTEIN"/>
    <property type="match status" value="1"/>
</dbReference>
<dbReference type="PROSITE" id="PS51257">
    <property type="entry name" value="PROKAR_LIPOPROTEIN"/>
    <property type="match status" value="1"/>
</dbReference>
<reference evidence="3 4" key="2">
    <citation type="journal article" date="2012" name="Environ. Microbiol.">
        <title>Characterization of the first alginolytic operons in a marine bacterium: from their emergence in marine Flavobacteriia to their independent transfers to marine Proteobacteria and human gut Bacteroides.</title>
        <authorList>
            <person name="Thomas F."/>
            <person name="Barbeyron T."/>
            <person name="Tonon T."/>
            <person name="Genicot S."/>
            <person name="Czjzek M."/>
            <person name="Michel G."/>
        </authorList>
    </citation>
    <scope>NUCLEOTIDE SEQUENCE [LARGE SCALE GENOMIC DNA]</scope>
    <source>
        <strain evidence="4">DSM 12802 / CCUG 47099 / CIP 106680 / NCIMB 13871 / Dsij</strain>
    </source>
</reference>
<dbReference type="PATRIC" id="fig|63186.3.peg.924"/>
<feature type="chain" id="PRO_5003402835" description="Collagen-like protein" evidence="2">
    <location>
        <begin position="20"/>
        <end position="246"/>
    </location>
</feature>
<dbReference type="EMBL" id="FP476056">
    <property type="protein sequence ID" value="CAZ94998.1"/>
    <property type="molecule type" value="Genomic_DNA"/>
</dbReference>
<dbReference type="InterPro" id="IPR008160">
    <property type="entry name" value="Collagen"/>
</dbReference>
<sequence>MSKTSVKFLICFIMALTIAALTSCQKDNLEDAVLTETVHGEQGVAGTAGENGRDGEKGDTGEQGPQGEKGERGPQGEQGPQGEIGAAGANGADGEDGNANVRSFKFSLTSVASSHHTIEMPQLTTEVMENDVILTYLQFSRPLLLTYQLPATINVGLGGGRSLAADISASLWVGEITLSLKKPGELTSLMDSDIRAGDLKTLRVVIIKSTESTTGKTAEQNVRAELKSAGVNISNYDEVARYYGID</sequence>
<evidence type="ECO:0000256" key="2">
    <source>
        <dbReference type="SAM" id="SignalP"/>
    </source>
</evidence>
<dbReference type="STRING" id="63186.ZOBELLIA_940"/>
<feature type="compositionally biased region" description="Low complexity" evidence="1">
    <location>
        <begin position="75"/>
        <end position="94"/>
    </location>
</feature>
<organism evidence="3 4">
    <name type="scientific">Zobellia galactanivorans (strain DSM 12802 / CCUG 47099 / CIP 106680 / NCIMB 13871 / Dsij)</name>
    <dbReference type="NCBI Taxonomy" id="63186"/>
    <lineage>
        <taxon>Bacteria</taxon>
        <taxon>Pseudomonadati</taxon>
        <taxon>Bacteroidota</taxon>
        <taxon>Flavobacteriia</taxon>
        <taxon>Flavobacteriales</taxon>
        <taxon>Flavobacteriaceae</taxon>
        <taxon>Zobellia</taxon>
    </lineage>
</organism>
<evidence type="ECO:0008006" key="5">
    <source>
        <dbReference type="Google" id="ProtNLM"/>
    </source>
</evidence>
<dbReference type="HOGENOM" id="CLU_1128720_0_0_10"/>
<name>G0LA27_ZOBGA</name>
<proteinExistence type="predicted"/>
<feature type="signal peptide" evidence="2">
    <location>
        <begin position="1"/>
        <end position="19"/>
    </location>
</feature>
<feature type="compositionally biased region" description="Basic and acidic residues" evidence="1">
    <location>
        <begin position="51"/>
        <end position="60"/>
    </location>
</feature>
<dbReference type="KEGG" id="zga:ZOBELLIA_940"/>
<evidence type="ECO:0000313" key="3">
    <source>
        <dbReference type="EMBL" id="CAZ94998.1"/>
    </source>
</evidence>
<gene>
    <name evidence="3" type="ordered locus">zobellia_940</name>
</gene>
<dbReference type="Pfam" id="PF01391">
    <property type="entry name" value="Collagen"/>
    <property type="match status" value="1"/>
</dbReference>
<protein>
    <recommendedName>
        <fullName evidence="5">Collagen-like protein</fullName>
    </recommendedName>
</protein>
<dbReference type="AlphaFoldDB" id="G0LA27"/>
<reference evidence="4" key="1">
    <citation type="submission" date="2009-07" db="EMBL/GenBank/DDBJ databases">
        <title>Complete genome sequence of Zobellia galactanivorans Dsij.</title>
        <authorList>
            <consortium name="Genoscope - CEA"/>
        </authorList>
    </citation>
    <scope>NUCLEOTIDE SEQUENCE [LARGE SCALE GENOMIC DNA]</scope>
    <source>
        <strain evidence="4">DSM 12802 / CCUG 47099 / CIP 106680 / NCIMB 13871 / Dsij</strain>
    </source>
</reference>
<dbReference type="Proteomes" id="UP000008898">
    <property type="component" value="Chromosome"/>
</dbReference>
<keyword evidence="4" id="KW-1185">Reference proteome</keyword>
<accession>G0LA27</accession>
<evidence type="ECO:0000313" key="4">
    <source>
        <dbReference type="Proteomes" id="UP000008898"/>
    </source>
</evidence>
<feature type="region of interest" description="Disordered" evidence="1">
    <location>
        <begin position="40"/>
        <end position="94"/>
    </location>
</feature>